<evidence type="ECO:0000259" key="1">
    <source>
        <dbReference type="PROSITE" id="PS50801"/>
    </source>
</evidence>
<dbReference type="Proteomes" id="UP000728185">
    <property type="component" value="Unassembled WGS sequence"/>
</dbReference>
<dbReference type="OrthoDB" id="288203at2759"/>
<dbReference type="SUPFAM" id="SSF52091">
    <property type="entry name" value="SpoIIaa-like"/>
    <property type="match status" value="1"/>
</dbReference>
<protein>
    <recommendedName>
        <fullName evidence="1">STAS domain-containing protein</fullName>
    </recommendedName>
</protein>
<dbReference type="CDD" id="cd07042">
    <property type="entry name" value="STAS_SulP_like_sulfate_transporter"/>
    <property type="match status" value="1"/>
</dbReference>
<dbReference type="Pfam" id="PF01740">
    <property type="entry name" value="STAS"/>
    <property type="match status" value="1"/>
</dbReference>
<dbReference type="InterPro" id="IPR036513">
    <property type="entry name" value="STAS_dom_sf"/>
</dbReference>
<dbReference type="GO" id="GO:0016020">
    <property type="term" value="C:membrane"/>
    <property type="evidence" value="ECO:0007669"/>
    <property type="project" value="InterPro"/>
</dbReference>
<name>A0A8E0VN14_9TREM</name>
<dbReference type="AlphaFoldDB" id="A0A8E0VN14"/>
<keyword evidence="3" id="KW-1185">Reference proteome</keyword>
<reference evidence="2" key="1">
    <citation type="submission" date="2019-05" db="EMBL/GenBank/DDBJ databases">
        <title>Annotation for the trematode Fasciolopsis buski.</title>
        <authorList>
            <person name="Choi Y.-J."/>
        </authorList>
    </citation>
    <scope>NUCLEOTIDE SEQUENCE</scope>
    <source>
        <strain evidence="2">HT</strain>
        <tissue evidence="2">Whole worm</tissue>
    </source>
</reference>
<feature type="domain" description="STAS" evidence="1">
    <location>
        <begin position="56"/>
        <end position="263"/>
    </location>
</feature>
<comment type="caution">
    <text evidence="2">The sequence shown here is derived from an EMBL/GenBank/DDBJ whole genome shotgun (WGS) entry which is preliminary data.</text>
</comment>
<dbReference type="PROSITE" id="PS50801">
    <property type="entry name" value="STAS"/>
    <property type="match status" value="1"/>
</dbReference>
<dbReference type="Gene3D" id="3.30.750.24">
    <property type="entry name" value="STAS domain"/>
    <property type="match status" value="1"/>
</dbReference>
<sequence length="300" mass="34070">MLDVKFGLITGIAFSALTVILRTQAPSSRLLERVNQTELYQDMHNAPGNTTQSDVIRVVRYEGNVYYACAEQFRLSVYRHAGLDPNQVFSRIQKLQARLCHVEKQLGLNFAQAEKLTIPPAAVNQTSINGYHSTIDQSEHRHTDRSEKTMTNFNTVSIPIPNTETGNCTATLEQKRAELLRDLTELEEKCKVQYVILDCSRWTFVDFVGAEQLDQLIKEFRKLDISVLLVQLDGNITETLHRSGKLPAEVELFPTIHDAVMWASARLLNGAEHLQKVRGMIDTQTQEQGEISKCFKPLRR</sequence>
<gene>
    <name evidence="2" type="ORF">FBUS_02360</name>
</gene>
<dbReference type="PANTHER" id="PTHR11814">
    <property type="entry name" value="SULFATE TRANSPORTER"/>
    <property type="match status" value="1"/>
</dbReference>
<dbReference type="InterPro" id="IPR001902">
    <property type="entry name" value="SLC26A/SulP_fam"/>
</dbReference>
<dbReference type="InterPro" id="IPR002645">
    <property type="entry name" value="STAS_dom"/>
</dbReference>
<organism evidence="2 3">
    <name type="scientific">Fasciolopsis buskii</name>
    <dbReference type="NCBI Taxonomy" id="27845"/>
    <lineage>
        <taxon>Eukaryota</taxon>
        <taxon>Metazoa</taxon>
        <taxon>Spiralia</taxon>
        <taxon>Lophotrochozoa</taxon>
        <taxon>Platyhelminthes</taxon>
        <taxon>Trematoda</taxon>
        <taxon>Digenea</taxon>
        <taxon>Plagiorchiida</taxon>
        <taxon>Echinostomata</taxon>
        <taxon>Echinostomatoidea</taxon>
        <taxon>Fasciolidae</taxon>
        <taxon>Fasciolopsis</taxon>
    </lineage>
</organism>
<evidence type="ECO:0000313" key="3">
    <source>
        <dbReference type="Proteomes" id="UP000728185"/>
    </source>
</evidence>
<proteinExistence type="predicted"/>
<dbReference type="GO" id="GO:0055085">
    <property type="term" value="P:transmembrane transport"/>
    <property type="evidence" value="ECO:0007669"/>
    <property type="project" value="InterPro"/>
</dbReference>
<dbReference type="EMBL" id="LUCM01001813">
    <property type="protein sequence ID" value="KAA0198323.1"/>
    <property type="molecule type" value="Genomic_DNA"/>
</dbReference>
<accession>A0A8E0VN14</accession>
<evidence type="ECO:0000313" key="2">
    <source>
        <dbReference type="EMBL" id="KAA0198323.1"/>
    </source>
</evidence>